<sequence length="1723" mass="186667">MASHGRNGPEGAGAVLRGPKLPLWLCSCGCASNWASRLRCRECDRRCSTKVGDAARKAHKEAIKGGPKPGSHPQPRGAWARQKLAPWEHDKLQRQDSELAALRQQVEALKADSAKAKITALSDLKEELQKLGGGEQATSCVKAVEAKYSEPPKPKSLPALEGQRRKLEGQLQKALGKVAELEDQRAKLDLRIGEAKDSVAELKGKLQAADAEIKSRHAAGVLGDGLRGLAKVLEQFKATAVENQAVLHGLIQLQDVVKKEQESLDAVDDAAHAAGAAGGGDGDSHEDVPCNAEPGGESAPVPDELVDSLMEDAPEGESHEQRRKRISDLIGAHMWLYTVNANTEKGYRDFLDWLDGLHSLGVAGPTRRPAADITFVQEARVREGGREAVQRWHRKRGFDFDLAAGLSTGEGPLSFKQPHRVLRRVVNIGDGLAIELMSVYLRDGEGMSEANADILWDVASQLRVAARPWILAGDFNMDPLQLAAWAATAGGLALHTGTATCRAGALRELDYAIISDELQHFVFSHGPAVEAPIGPHSPVLLEVRGLHTDATVQQLHRTARLPFDRAIGCTPWVPLPAWTWEEGTVPPSPRAAMQEWLRHAEGYLLPLYDLHGDEAQKFASRADGVRFVNVSIADASRRRWAQLSSQETHAWGGLVSLLQRADLLAARGKDSQGLTSLGSRLNAMRLADYDGSCGPVPRGQLGAAATSSDAALRRRLIEHARAQHQASQRSDAAAARKQWQAWAKGAATGGGKLAHRFSKPEPLAKATLVTADEDEGDALPVNGDEAAQHCLKEWLPLWLDPRRREGLEEAASWETTEPLPHLEVDSLRYLLKRYGRWAGLGWDQLHPRQLLRLDEPFLVRLLEVLASWEDAPEAYLDWLSVIVFRAKADGGRRPIALTCLQIRLWSAMRGPIVREWEAKHHDAWYTGGELNTVITVDGACSAPFRATGTVLAGCSCATGIAKLLLFRSFKKVAAFYPSVRLGSVADDFTLQTVGTAGMVKAVLGPAMRMLLGCLDEKRVPVHYGKLCYLTPDGGCETAGVGRGRLLGNDVHDGRWRRTAIGAQRVEDALARSRRLQILRTAGAKVATVQRGGPTAAATWGSATTGLAPSVLHGLRVAAARGEGPFAPGASVGLRLRCFPKGTERDPAVVNAGQVVLQFGMALWLGYPTPFALSTLLEKAKQRLGLEVDLARVSPSFSKELAEGAAKRWSDRDATFRLYPHQSSELVWGSLQRLGRTKESLGWQQHQRAALHSVISGTVLSQSRLYKRGMASEWECPICRSAPGTIWHGLYGCDGHAAYRKDEASPELLRHAEVARAAGGNCGEMFGRCLSPSLDHVIPRRDPDGDPVRWYQRPASGHLTGLIFTDGSAVGTRWPELQRAGWSLVQRDGHGRMVAAAWGWVPLSMAPRQEARDGEDYAYHMAAFLCEGHIDFRTDCSGTVACALRGAAWACRTGSPRPHMWNAFYASFDSSRSYTVTKVLAHATAADVEADRTTWWQRAGNKLADEAAKEGAKLALAEDQLDFAYGLDLIARQAMVFTGKLHARMADRKQIDHASDVILELAEHEESYEEPEASSGHAAEASWVAAGAAVVALAAARDSAEGDEPPAARRPRTPWSIGGHAIVERAITGPGTDGSTMVHCVKCYAYAHQRMMGILRPCGSGAGRQQGYGQRAAGPSATFAPFASAAAFGVGPEQEADFLSWSARQRAGRRSEGDPDVIEGESSD</sequence>
<protein>
    <recommendedName>
        <fullName evidence="5">RanBP2-type domain-containing protein</fullName>
    </recommendedName>
</protein>
<feature type="coiled-coil region" evidence="1">
    <location>
        <begin position="157"/>
        <end position="212"/>
    </location>
</feature>
<dbReference type="InterPro" id="IPR036397">
    <property type="entry name" value="RNaseH_sf"/>
</dbReference>
<feature type="region of interest" description="Disordered" evidence="2">
    <location>
        <begin position="1701"/>
        <end position="1723"/>
    </location>
</feature>
<proteinExistence type="predicted"/>
<comment type="caution">
    <text evidence="3">The sequence shown here is derived from an EMBL/GenBank/DDBJ whole genome shotgun (WGS) entry which is preliminary data.</text>
</comment>
<evidence type="ECO:0008006" key="5">
    <source>
        <dbReference type="Google" id="ProtNLM"/>
    </source>
</evidence>
<keyword evidence="1" id="KW-0175">Coiled coil</keyword>
<reference evidence="3" key="1">
    <citation type="submission" date="2023-10" db="EMBL/GenBank/DDBJ databases">
        <authorList>
            <person name="Chen Y."/>
            <person name="Shah S."/>
            <person name="Dougan E. K."/>
            <person name="Thang M."/>
            <person name="Chan C."/>
        </authorList>
    </citation>
    <scope>NUCLEOTIDE SEQUENCE [LARGE SCALE GENOMIC DNA]</scope>
</reference>
<dbReference type="Proteomes" id="UP001189429">
    <property type="component" value="Unassembled WGS sequence"/>
</dbReference>
<dbReference type="Gene3D" id="3.30.420.10">
    <property type="entry name" value="Ribonuclease H-like superfamily/Ribonuclease H"/>
    <property type="match status" value="1"/>
</dbReference>
<accession>A0ABN9T939</accession>
<gene>
    <name evidence="3" type="ORF">PCOR1329_LOCUS36605</name>
</gene>
<dbReference type="SUPFAM" id="SSF56219">
    <property type="entry name" value="DNase I-like"/>
    <property type="match status" value="1"/>
</dbReference>
<evidence type="ECO:0000313" key="4">
    <source>
        <dbReference type="Proteomes" id="UP001189429"/>
    </source>
</evidence>
<dbReference type="Gene3D" id="3.60.10.10">
    <property type="entry name" value="Endonuclease/exonuclease/phosphatase"/>
    <property type="match status" value="1"/>
</dbReference>
<name>A0ABN9T939_9DINO</name>
<organism evidence="3 4">
    <name type="scientific">Prorocentrum cordatum</name>
    <dbReference type="NCBI Taxonomy" id="2364126"/>
    <lineage>
        <taxon>Eukaryota</taxon>
        <taxon>Sar</taxon>
        <taxon>Alveolata</taxon>
        <taxon>Dinophyceae</taxon>
        <taxon>Prorocentrales</taxon>
        <taxon>Prorocentraceae</taxon>
        <taxon>Prorocentrum</taxon>
    </lineage>
</organism>
<evidence type="ECO:0000256" key="1">
    <source>
        <dbReference type="SAM" id="Coils"/>
    </source>
</evidence>
<dbReference type="EMBL" id="CAUYUJ010014451">
    <property type="protein sequence ID" value="CAK0841388.1"/>
    <property type="molecule type" value="Genomic_DNA"/>
</dbReference>
<feature type="compositionally biased region" description="Acidic residues" evidence="2">
    <location>
        <begin position="1713"/>
        <end position="1723"/>
    </location>
</feature>
<feature type="region of interest" description="Disordered" evidence="2">
    <location>
        <begin position="273"/>
        <end position="303"/>
    </location>
</feature>
<evidence type="ECO:0000256" key="2">
    <source>
        <dbReference type="SAM" id="MobiDB-lite"/>
    </source>
</evidence>
<keyword evidence="4" id="KW-1185">Reference proteome</keyword>
<feature type="region of interest" description="Disordered" evidence="2">
    <location>
        <begin position="58"/>
        <end position="79"/>
    </location>
</feature>
<feature type="coiled-coil region" evidence="1">
    <location>
        <begin position="92"/>
        <end position="131"/>
    </location>
</feature>
<dbReference type="InterPro" id="IPR036691">
    <property type="entry name" value="Endo/exonu/phosph_ase_sf"/>
</dbReference>
<evidence type="ECO:0000313" key="3">
    <source>
        <dbReference type="EMBL" id="CAK0841388.1"/>
    </source>
</evidence>